<sequence length="316" mass="35162">MQKAVLLACLAVSTVAGAHPEPIPTKYSSVHRALFLSNAPASKVPELYVAGKVVTVLRFQHPCDPDRTKMLGWEGRFEPVECVGKKVLIEPLKDLASEDRLLLVVTLEDGTELPFTVTASETRRDMQVDVYPDPESPETVRVNLEEQRKENKRLRAQVRQQRDEIAWRSEVMDSEDHALSMLLARGKVALTGFKELDKRLLREEGIEILVSTLVTTEKPATKKVAMVFHVTNTDPKRPWGTQSAQVSALDTGDSLPFAAQAYPSRIGPGQSGRVALVADLSSFDPIKDGDKIVFELFRNGGRQQGYIVWDVKHLLP</sequence>
<feature type="chain" id="PRO_5046389463" evidence="1">
    <location>
        <begin position="19"/>
        <end position="316"/>
    </location>
</feature>
<gene>
    <name evidence="2" type="ORF">OV287_03555</name>
</gene>
<evidence type="ECO:0000256" key="1">
    <source>
        <dbReference type="SAM" id="SignalP"/>
    </source>
</evidence>
<keyword evidence="3" id="KW-1185">Reference proteome</keyword>
<evidence type="ECO:0000313" key="2">
    <source>
        <dbReference type="EMBL" id="MCY1073550.1"/>
    </source>
</evidence>
<proteinExistence type="predicted"/>
<accession>A0ABT3ZVY5</accession>
<dbReference type="InterPro" id="IPR011754">
    <property type="entry name" value="Mxa_paralog_2268"/>
</dbReference>
<dbReference type="Pfam" id="PF09544">
    <property type="entry name" value="DUF2381"/>
    <property type="match status" value="1"/>
</dbReference>
<keyword evidence="1" id="KW-0732">Signal</keyword>
<organism evidence="2 3">
    <name type="scientific">Archangium lansingense</name>
    <dbReference type="NCBI Taxonomy" id="2995310"/>
    <lineage>
        <taxon>Bacteria</taxon>
        <taxon>Pseudomonadati</taxon>
        <taxon>Myxococcota</taxon>
        <taxon>Myxococcia</taxon>
        <taxon>Myxococcales</taxon>
        <taxon>Cystobacterineae</taxon>
        <taxon>Archangiaceae</taxon>
        <taxon>Archangium</taxon>
    </lineage>
</organism>
<evidence type="ECO:0000313" key="3">
    <source>
        <dbReference type="Proteomes" id="UP001207654"/>
    </source>
</evidence>
<reference evidence="2 3" key="1">
    <citation type="submission" date="2022-11" db="EMBL/GenBank/DDBJ databases">
        <title>Minimal conservation of predation-associated metabolite biosynthetic gene clusters underscores biosynthetic potential of Myxococcota including descriptions for ten novel species: Archangium lansinium sp. nov., Myxococcus landrumus sp. nov., Nannocystis bai.</title>
        <authorList>
            <person name="Ahearne A."/>
            <person name="Stevens C."/>
            <person name="Phillips K."/>
        </authorList>
    </citation>
    <scope>NUCLEOTIDE SEQUENCE [LARGE SCALE GENOMIC DNA]</scope>
    <source>
        <strain evidence="2 3">MIWBW</strain>
    </source>
</reference>
<feature type="signal peptide" evidence="1">
    <location>
        <begin position="1"/>
        <end position="18"/>
    </location>
</feature>
<protein>
    <submittedName>
        <fullName evidence="2">DUF2381 family protein</fullName>
    </submittedName>
</protein>
<dbReference type="EMBL" id="JAPNKA010000001">
    <property type="protein sequence ID" value="MCY1073550.1"/>
    <property type="molecule type" value="Genomic_DNA"/>
</dbReference>
<comment type="caution">
    <text evidence="2">The sequence shown here is derived from an EMBL/GenBank/DDBJ whole genome shotgun (WGS) entry which is preliminary data.</text>
</comment>
<name>A0ABT3ZVY5_9BACT</name>
<dbReference type="Proteomes" id="UP001207654">
    <property type="component" value="Unassembled WGS sequence"/>
</dbReference>